<dbReference type="Gene3D" id="2.40.70.10">
    <property type="entry name" value="Acid Proteases"/>
    <property type="match status" value="1"/>
</dbReference>
<reference evidence="3" key="1">
    <citation type="journal article" date="2019" name="Sci. Rep.">
        <title>Draft genome of Tanacetum cinerariifolium, the natural source of mosquito coil.</title>
        <authorList>
            <person name="Yamashiro T."/>
            <person name="Shiraishi A."/>
            <person name="Satake H."/>
            <person name="Nakayama K."/>
        </authorList>
    </citation>
    <scope>NUCLEOTIDE SEQUENCE</scope>
</reference>
<comment type="caution">
    <text evidence="3">The sequence shown here is derived from an EMBL/GenBank/DDBJ whole genome shotgun (WGS) entry which is preliminary data.</text>
</comment>
<evidence type="ECO:0000256" key="1">
    <source>
        <dbReference type="SAM" id="Coils"/>
    </source>
</evidence>
<proteinExistence type="predicted"/>
<sequence>EAVYKELGDRLVKAATTAFRLEVEQDSGNITKTQSKATPNESSSQGTNLGGGPRCQKTIWDTIAQTRFESISKHSNDSLLARGNTLKNDENRKKLDELMELYTTLQNRVLHLEKTKTTRRNEIDSLKRSIKKLEKRNRSRTHKLKRLYKVGLSDRVESSSNEESLGEDASKHGSGIDADEDITLVNDVDKEMFDMDDLGGEEVFVAGQNKNVVEKIVNAAQVSTAATTVTITTEEITLAQALEALKTSKPKVKWIVFQEPRTELKQEITKKQKVEDDNEKAELKQLMETIPDKEEVAIDAIPLAVKSPMIVDWKIHKEGKKRYYQISDMKTMFKPHVEDEVWKQQQGFKVLEWKLYDSCGVHSLMMQSMQIYMLVEKKYPLTPPTLSMMLEKNLQIDYESEMAYQLFIMVQPQQILSRDLLVPPNKKYDLASANKKIDLTNPSCPSSSKILGNDMRVIAKRSLTTLLGSVPNHYNIMNRINIDDLTIEQYLRLTQENQTPSMVKKVDNMTIAKYIEYEERIKRPYSRNFGSYFPTYFGHCTSNNNPTLEFPRNTYFNPISPNTKFNYDSKDMEFDKEARKECRAVHKNKQIRVAEADLKKYSEAVEDTVNNDRFTNASNNVMPRSIYEYLKLAKLRRAAMSVKMDDMTQQETLGTVKNVLVKINKFEFSCDLLLLTCLKILGK</sequence>
<evidence type="ECO:0000313" key="3">
    <source>
        <dbReference type="EMBL" id="GEW62841.1"/>
    </source>
</evidence>
<protein>
    <submittedName>
        <fullName evidence="3">Uncharacterized protein</fullName>
    </submittedName>
</protein>
<accession>A0A699GWH2</accession>
<dbReference type="AlphaFoldDB" id="A0A699GWH2"/>
<feature type="region of interest" description="Disordered" evidence="2">
    <location>
        <begin position="158"/>
        <end position="180"/>
    </location>
</feature>
<feature type="coiled-coil region" evidence="1">
    <location>
        <begin position="88"/>
        <end position="143"/>
    </location>
</feature>
<dbReference type="EMBL" id="BKCJ010066610">
    <property type="protein sequence ID" value="GEW62841.1"/>
    <property type="molecule type" value="Genomic_DNA"/>
</dbReference>
<organism evidence="3">
    <name type="scientific">Tanacetum cinerariifolium</name>
    <name type="common">Dalmatian daisy</name>
    <name type="synonym">Chrysanthemum cinerariifolium</name>
    <dbReference type="NCBI Taxonomy" id="118510"/>
    <lineage>
        <taxon>Eukaryota</taxon>
        <taxon>Viridiplantae</taxon>
        <taxon>Streptophyta</taxon>
        <taxon>Embryophyta</taxon>
        <taxon>Tracheophyta</taxon>
        <taxon>Spermatophyta</taxon>
        <taxon>Magnoliopsida</taxon>
        <taxon>eudicotyledons</taxon>
        <taxon>Gunneridae</taxon>
        <taxon>Pentapetalae</taxon>
        <taxon>asterids</taxon>
        <taxon>campanulids</taxon>
        <taxon>Asterales</taxon>
        <taxon>Asteraceae</taxon>
        <taxon>Asteroideae</taxon>
        <taxon>Anthemideae</taxon>
        <taxon>Anthemidinae</taxon>
        <taxon>Tanacetum</taxon>
    </lineage>
</organism>
<feature type="region of interest" description="Disordered" evidence="2">
    <location>
        <begin position="25"/>
        <end position="54"/>
    </location>
</feature>
<feature type="compositionally biased region" description="Polar residues" evidence="2">
    <location>
        <begin position="26"/>
        <end position="47"/>
    </location>
</feature>
<name>A0A699GWH2_TANCI</name>
<feature type="non-terminal residue" evidence="3">
    <location>
        <position position="1"/>
    </location>
</feature>
<evidence type="ECO:0000256" key="2">
    <source>
        <dbReference type="SAM" id="MobiDB-lite"/>
    </source>
</evidence>
<keyword evidence="1" id="KW-0175">Coiled coil</keyword>
<gene>
    <name evidence="3" type="ORF">Tci_234817</name>
</gene>
<dbReference type="InterPro" id="IPR021109">
    <property type="entry name" value="Peptidase_aspartic_dom_sf"/>
</dbReference>